<dbReference type="EMBL" id="JACEGD010000004">
    <property type="protein sequence ID" value="MBH5385660.1"/>
    <property type="molecule type" value="Genomic_DNA"/>
</dbReference>
<dbReference type="Gene3D" id="3.30.70.1520">
    <property type="entry name" value="Heterotetrameric sarcosine oxidase"/>
    <property type="match status" value="1"/>
</dbReference>
<dbReference type="SUPFAM" id="SSF103025">
    <property type="entry name" value="Folate-binding domain"/>
    <property type="match status" value="1"/>
</dbReference>
<accession>A0ABS0NXB6</accession>
<comment type="caution">
    <text evidence="1">The sequence shown here is derived from an EMBL/GenBank/DDBJ whole genome shotgun (WGS) entry which is preliminary data.</text>
</comment>
<reference evidence="1 2" key="1">
    <citation type="submission" date="2020-07" db="EMBL/GenBank/DDBJ databases">
        <title>Bradyrhizobium diversity isolated from nodules of indigenous legumes of Western Australia.</title>
        <authorList>
            <person name="Klepa M.S."/>
        </authorList>
    </citation>
    <scope>NUCLEOTIDE SEQUENCE [LARGE SCALE GENOMIC DNA]</scope>
    <source>
        <strain evidence="1 2">CNPSo 4019</strain>
    </source>
</reference>
<keyword evidence="2" id="KW-1185">Reference proteome</keyword>
<sequence>MIRKERGCVADRLNHGFAASSNPGVIVSIRNDLGYATIMVRRGADEQLKQRVKTAYGIDLVPGPRRSASGDVAFLGIGPTTWLATQDDGGNGFSVSLKQAVGDAASVTDQTDGYVIHRVSGPRIGQALAKGFPIDLHNRAFAPGAVAVTAVSHLGAIIWRLDDLEDGTPVFEIAVFRSLVDSFRRWLDDSLAGFGLARN</sequence>
<dbReference type="Proteomes" id="UP001194539">
    <property type="component" value="Unassembled WGS sequence"/>
</dbReference>
<proteinExistence type="predicted"/>
<dbReference type="InterPro" id="IPR027266">
    <property type="entry name" value="TrmE/GcvT-like"/>
</dbReference>
<protein>
    <submittedName>
        <fullName evidence="1">Sarcosine oxidase subunit gamma</fullName>
    </submittedName>
</protein>
<evidence type="ECO:0000313" key="2">
    <source>
        <dbReference type="Proteomes" id="UP001194539"/>
    </source>
</evidence>
<evidence type="ECO:0000313" key="1">
    <source>
        <dbReference type="EMBL" id="MBH5385660.1"/>
    </source>
</evidence>
<organism evidence="1 2">
    <name type="scientific">Bradyrhizobium diversitatis</name>
    <dbReference type="NCBI Taxonomy" id="2755406"/>
    <lineage>
        <taxon>Bacteria</taxon>
        <taxon>Pseudomonadati</taxon>
        <taxon>Pseudomonadota</taxon>
        <taxon>Alphaproteobacteria</taxon>
        <taxon>Hyphomicrobiales</taxon>
        <taxon>Nitrobacteraceae</taxon>
        <taxon>Bradyrhizobium</taxon>
    </lineage>
</organism>
<gene>
    <name evidence="1" type="ORF">H1B27_05110</name>
</gene>
<dbReference type="Pfam" id="PF04268">
    <property type="entry name" value="SoxG"/>
    <property type="match status" value="1"/>
</dbReference>
<name>A0ABS0NXB6_9BRAD</name>
<dbReference type="Gene3D" id="3.30.1360.120">
    <property type="entry name" value="Probable tRNA modification gtpase trme, domain 1"/>
    <property type="match status" value="1"/>
</dbReference>
<dbReference type="InterPro" id="IPR007375">
    <property type="entry name" value="SoxG"/>
</dbReference>